<dbReference type="Proteomes" id="UP000077266">
    <property type="component" value="Unassembled WGS sequence"/>
</dbReference>
<feature type="region of interest" description="Disordered" evidence="1">
    <location>
        <begin position="194"/>
        <end position="221"/>
    </location>
</feature>
<accession>A0A165NYS2</accession>
<proteinExistence type="predicted"/>
<evidence type="ECO:0000313" key="2">
    <source>
        <dbReference type="EMBL" id="KZW01409.1"/>
    </source>
</evidence>
<protein>
    <submittedName>
        <fullName evidence="2">Uncharacterized protein</fullName>
    </submittedName>
</protein>
<keyword evidence="3" id="KW-1185">Reference proteome</keyword>
<organism evidence="2 3">
    <name type="scientific">Exidia glandulosa HHB12029</name>
    <dbReference type="NCBI Taxonomy" id="1314781"/>
    <lineage>
        <taxon>Eukaryota</taxon>
        <taxon>Fungi</taxon>
        <taxon>Dikarya</taxon>
        <taxon>Basidiomycota</taxon>
        <taxon>Agaricomycotina</taxon>
        <taxon>Agaricomycetes</taxon>
        <taxon>Auriculariales</taxon>
        <taxon>Exidiaceae</taxon>
        <taxon>Exidia</taxon>
    </lineage>
</organism>
<dbReference type="EMBL" id="KV425894">
    <property type="protein sequence ID" value="KZW01409.1"/>
    <property type="molecule type" value="Genomic_DNA"/>
</dbReference>
<evidence type="ECO:0000256" key="1">
    <source>
        <dbReference type="SAM" id="MobiDB-lite"/>
    </source>
</evidence>
<gene>
    <name evidence="2" type="ORF">EXIGLDRAFT_718521</name>
</gene>
<feature type="compositionally biased region" description="Low complexity" evidence="1">
    <location>
        <begin position="194"/>
        <end position="204"/>
    </location>
</feature>
<feature type="region of interest" description="Disordered" evidence="1">
    <location>
        <begin position="334"/>
        <end position="401"/>
    </location>
</feature>
<name>A0A165NYS2_EXIGL</name>
<feature type="compositionally biased region" description="Polar residues" evidence="1">
    <location>
        <begin position="379"/>
        <end position="401"/>
    </location>
</feature>
<evidence type="ECO:0000313" key="3">
    <source>
        <dbReference type="Proteomes" id="UP000077266"/>
    </source>
</evidence>
<feature type="region of interest" description="Disordered" evidence="1">
    <location>
        <begin position="141"/>
        <end position="177"/>
    </location>
</feature>
<dbReference type="AlphaFoldDB" id="A0A165NYS2"/>
<dbReference type="InParanoid" id="A0A165NYS2"/>
<sequence length="401" mass="42967">MSLTRCSDARNTACKKYSTTVPGFRSRPDAERADTLFHPRSALEVARSILSVREPLVIVETLDFPAPRRRVTAERKPVVAILCPIGQDADTPPSPFAAPLPTPPSSDRTPLPTFAQLAPPPAPDSVFPSSAWALARRPRIIPPPPSIRRTPLPFEQARPAKRRRNDPSPIPRPATAPLARLDGSETLMFVRVAPTPSTSSSAADSKPKAKTEGEAANVRRAPKQSRYLAGVLKTRKVTMLSTPDVAVASAVEETQALTQARKAVPFGRRADGNGKHGLSTWHSVPETADGDGAAHTKCVPQTRDAVPFGKRVAAAKQARPVNTDEDAVVVPRQALASTTPAQAPGLIDEDEDDVVEVPPPHAPVRAEAARPTNKMPAQAKSSRQGIGPMKQTTLSFSKPKR</sequence>
<reference evidence="2 3" key="1">
    <citation type="journal article" date="2016" name="Mol. Biol. Evol.">
        <title>Comparative Genomics of Early-Diverging Mushroom-Forming Fungi Provides Insights into the Origins of Lignocellulose Decay Capabilities.</title>
        <authorList>
            <person name="Nagy L.G."/>
            <person name="Riley R."/>
            <person name="Tritt A."/>
            <person name="Adam C."/>
            <person name="Daum C."/>
            <person name="Floudas D."/>
            <person name="Sun H."/>
            <person name="Yadav J.S."/>
            <person name="Pangilinan J."/>
            <person name="Larsson K.H."/>
            <person name="Matsuura K."/>
            <person name="Barry K."/>
            <person name="Labutti K."/>
            <person name="Kuo R."/>
            <person name="Ohm R.A."/>
            <person name="Bhattacharya S.S."/>
            <person name="Shirouzu T."/>
            <person name="Yoshinaga Y."/>
            <person name="Martin F.M."/>
            <person name="Grigoriev I.V."/>
            <person name="Hibbett D.S."/>
        </authorList>
    </citation>
    <scope>NUCLEOTIDE SEQUENCE [LARGE SCALE GENOMIC DNA]</scope>
    <source>
        <strain evidence="2 3">HHB12029</strain>
    </source>
</reference>